<comment type="caution">
    <text evidence="1">The sequence shown here is derived from an EMBL/GenBank/DDBJ whole genome shotgun (WGS) entry which is preliminary data.</text>
</comment>
<accession>A0A3E1NXE0</accession>
<protein>
    <submittedName>
        <fullName evidence="1">Uncharacterized protein</fullName>
    </submittedName>
</protein>
<proteinExistence type="predicted"/>
<keyword evidence="2" id="KW-1185">Reference proteome</keyword>
<gene>
    <name evidence="1" type="ORF">DXN04_23220</name>
</gene>
<evidence type="ECO:0000313" key="1">
    <source>
        <dbReference type="EMBL" id="RFM32591.1"/>
    </source>
</evidence>
<dbReference type="Proteomes" id="UP000261174">
    <property type="component" value="Unassembled WGS sequence"/>
</dbReference>
<dbReference type="EMBL" id="QTJV01000009">
    <property type="protein sequence ID" value="RFM32591.1"/>
    <property type="molecule type" value="Genomic_DNA"/>
</dbReference>
<reference evidence="1 2" key="1">
    <citation type="submission" date="2018-08" db="EMBL/GenBank/DDBJ databases">
        <title>Chitinophaga sp. K20C18050901, a novel bacterium isolated from forest soil.</title>
        <authorList>
            <person name="Wang C."/>
        </authorList>
    </citation>
    <scope>NUCLEOTIDE SEQUENCE [LARGE SCALE GENOMIC DNA]</scope>
    <source>
        <strain evidence="1 2">K20C18050901</strain>
    </source>
</reference>
<dbReference type="AlphaFoldDB" id="A0A3E1NXE0"/>
<organism evidence="1 2">
    <name type="scientific">Chitinophaga silvisoli</name>
    <dbReference type="NCBI Taxonomy" id="2291814"/>
    <lineage>
        <taxon>Bacteria</taxon>
        <taxon>Pseudomonadati</taxon>
        <taxon>Bacteroidota</taxon>
        <taxon>Chitinophagia</taxon>
        <taxon>Chitinophagales</taxon>
        <taxon>Chitinophagaceae</taxon>
        <taxon>Chitinophaga</taxon>
    </lineage>
</organism>
<name>A0A3E1NXE0_9BACT</name>
<sequence>MPDPQVVKETLHICGVSIIDGSLLPHAALLDVSDGELENVRCKFEADWSLTPEKKYKVPDTKKRTKE</sequence>
<evidence type="ECO:0000313" key="2">
    <source>
        <dbReference type="Proteomes" id="UP000261174"/>
    </source>
</evidence>